<evidence type="ECO:0000313" key="2">
    <source>
        <dbReference type="Proteomes" id="UP000299102"/>
    </source>
</evidence>
<comment type="caution">
    <text evidence="1">The sequence shown here is derived from an EMBL/GenBank/DDBJ whole genome shotgun (WGS) entry which is preliminary data.</text>
</comment>
<sequence>MGGSPEGYSLWTIKSCHLFRGQLLLKRRRQRQTPPQRFVGNLYSESEIKSFAGFHQVSGARALSPPAASFGRET</sequence>
<reference evidence="1 2" key="1">
    <citation type="journal article" date="2019" name="Commun. Biol.">
        <title>The bagworm genome reveals a unique fibroin gene that provides high tensile strength.</title>
        <authorList>
            <person name="Kono N."/>
            <person name="Nakamura H."/>
            <person name="Ohtoshi R."/>
            <person name="Tomita M."/>
            <person name="Numata K."/>
            <person name="Arakawa K."/>
        </authorList>
    </citation>
    <scope>NUCLEOTIDE SEQUENCE [LARGE SCALE GENOMIC DNA]</scope>
</reference>
<accession>A0A4C1SIK8</accession>
<protein>
    <submittedName>
        <fullName evidence="1">Uncharacterized protein</fullName>
    </submittedName>
</protein>
<name>A0A4C1SIK8_EUMVA</name>
<dbReference type="Proteomes" id="UP000299102">
    <property type="component" value="Unassembled WGS sequence"/>
</dbReference>
<gene>
    <name evidence="1" type="ORF">EVAR_2269_1</name>
</gene>
<dbReference type="AlphaFoldDB" id="A0A4C1SIK8"/>
<organism evidence="1 2">
    <name type="scientific">Eumeta variegata</name>
    <name type="common">Bagworm moth</name>
    <name type="synonym">Eumeta japonica</name>
    <dbReference type="NCBI Taxonomy" id="151549"/>
    <lineage>
        <taxon>Eukaryota</taxon>
        <taxon>Metazoa</taxon>
        <taxon>Ecdysozoa</taxon>
        <taxon>Arthropoda</taxon>
        <taxon>Hexapoda</taxon>
        <taxon>Insecta</taxon>
        <taxon>Pterygota</taxon>
        <taxon>Neoptera</taxon>
        <taxon>Endopterygota</taxon>
        <taxon>Lepidoptera</taxon>
        <taxon>Glossata</taxon>
        <taxon>Ditrysia</taxon>
        <taxon>Tineoidea</taxon>
        <taxon>Psychidae</taxon>
        <taxon>Oiketicinae</taxon>
        <taxon>Eumeta</taxon>
    </lineage>
</organism>
<proteinExistence type="predicted"/>
<dbReference type="EMBL" id="BGZK01000007">
    <property type="protein sequence ID" value="GBP00971.1"/>
    <property type="molecule type" value="Genomic_DNA"/>
</dbReference>
<keyword evidence="2" id="KW-1185">Reference proteome</keyword>
<evidence type="ECO:0000313" key="1">
    <source>
        <dbReference type="EMBL" id="GBP00971.1"/>
    </source>
</evidence>